<dbReference type="Proteomes" id="UP001600941">
    <property type="component" value="Unassembled WGS sequence"/>
</dbReference>
<dbReference type="SMART" id="SM00530">
    <property type="entry name" value="HTH_XRE"/>
    <property type="match status" value="1"/>
</dbReference>
<dbReference type="Pfam" id="PF01381">
    <property type="entry name" value="HTH_3"/>
    <property type="match status" value="1"/>
</dbReference>
<keyword evidence="1" id="KW-0238">DNA-binding</keyword>
<dbReference type="InterPro" id="IPR001387">
    <property type="entry name" value="Cro/C1-type_HTH"/>
</dbReference>
<evidence type="ECO:0000256" key="1">
    <source>
        <dbReference type="ARBA" id="ARBA00023125"/>
    </source>
</evidence>
<comment type="caution">
    <text evidence="3">The sequence shown here is derived from an EMBL/GenBank/DDBJ whole genome shotgun (WGS) entry which is preliminary data.</text>
</comment>
<evidence type="ECO:0000313" key="3">
    <source>
        <dbReference type="EMBL" id="GAA6498636.1"/>
    </source>
</evidence>
<dbReference type="InterPro" id="IPR010982">
    <property type="entry name" value="Lambda_DNA-bd_dom_sf"/>
</dbReference>
<accession>A0ABQ0BQ30</accession>
<evidence type="ECO:0000259" key="2">
    <source>
        <dbReference type="PROSITE" id="PS50943"/>
    </source>
</evidence>
<evidence type="ECO:0000313" key="4">
    <source>
        <dbReference type="Proteomes" id="UP001600941"/>
    </source>
</evidence>
<reference evidence="3 4" key="1">
    <citation type="submission" date="2024-04" db="EMBL/GenBank/DDBJ databases">
        <title>Defined microbial consortia suppress multidrug-resistant proinflammatory Enterobacteriaceae via ecological control.</title>
        <authorList>
            <person name="Furuichi M."/>
            <person name="Kawaguchi T."/>
            <person name="Pust M."/>
            <person name="Yasuma K."/>
            <person name="Plichta D."/>
            <person name="Hasegawa N."/>
            <person name="Ohya T."/>
            <person name="Bhattarai S."/>
            <person name="Sasajima S."/>
            <person name="Aoto Y."/>
            <person name="Tuganbaev T."/>
            <person name="Yaginuma M."/>
            <person name="Ueda M."/>
            <person name="Okahashi N."/>
            <person name="Amafuji K."/>
            <person name="Kiridooshi Y."/>
            <person name="Sugita K."/>
            <person name="Strazar M."/>
            <person name="Skelly A."/>
            <person name="Suda W."/>
            <person name="Hattori M."/>
            <person name="Nakamoto N."/>
            <person name="Caballero S."/>
            <person name="Norman J."/>
            <person name="Olle B."/>
            <person name="Tanoue T."/>
            <person name="Arita M."/>
            <person name="Bucci V."/>
            <person name="Atarashi K."/>
            <person name="Xavier R."/>
            <person name="Honda K."/>
        </authorList>
    </citation>
    <scope>NUCLEOTIDE SEQUENCE [LARGE SCALE GENOMIC DNA]</scope>
    <source>
        <strain evidence="4">k34-0107-D12</strain>
    </source>
</reference>
<sequence length="123" mass="14198">MMNVNFKLIGKRIQEVRKQQEMTQAELAALTDMSDSYISYIETAKKQASLESLVRISNALGITVDELLSGNQLHNPTDYQTDIDLLMEDCSLLERRFIYELISVAKYIIRNNGWELIETRHNS</sequence>
<organism evidence="3 4">
    <name type="scientific">Blautia parvula</name>
    <dbReference type="NCBI Taxonomy" id="2877527"/>
    <lineage>
        <taxon>Bacteria</taxon>
        <taxon>Bacillati</taxon>
        <taxon>Bacillota</taxon>
        <taxon>Clostridia</taxon>
        <taxon>Lachnospirales</taxon>
        <taxon>Lachnospiraceae</taxon>
        <taxon>Blautia</taxon>
    </lineage>
</organism>
<dbReference type="Gene3D" id="1.10.260.40">
    <property type="entry name" value="lambda repressor-like DNA-binding domains"/>
    <property type="match status" value="1"/>
</dbReference>
<dbReference type="PANTHER" id="PTHR46797">
    <property type="entry name" value="HTH-TYPE TRANSCRIPTIONAL REGULATOR"/>
    <property type="match status" value="1"/>
</dbReference>
<keyword evidence="4" id="KW-1185">Reference proteome</keyword>
<name>A0ABQ0BQ30_9FIRM</name>
<proteinExistence type="predicted"/>
<gene>
    <name evidence="3" type="ORF">K340107D12_14520</name>
</gene>
<dbReference type="SUPFAM" id="SSF47413">
    <property type="entry name" value="lambda repressor-like DNA-binding domains"/>
    <property type="match status" value="1"/>
</dbReference>
<dbReference type="RefSeq" id="WP_243155491.1">
    <property type="nucleotide sequence ID" value="NZ_BAABZQ010000001.1"/>
</dbReference>
<protein>
    <recommendedName>
        <fullName evidence="2">HTH cro/C1-type domain-containing protein</fullName>
    </recommendedName>
</protein>
<feature type="domain" description="HTH cro/C1-type" evidence="2">
    <location>
        <begin position="13"/>
        <end position="67"/>
    </location>
</feature>
<dbReference type="PROSITE" id="PS50943">
    <property type="entry name" value="HTH_CROC1"/>
    <property type="match status" value="1"/>
</dbReference>
<dbReference type="EMBL" id="BAABZQ010000001">
    <property type="protein sequence ID" value="GAA6498636.1"/>
    <property type="molecule type" value="Genomic_DNA"/>
</dbReference>
<dbReference type="InterPro" id="IPR050807">
    <property type="entry name" value="TransReg_Diox_bact_type"/>
</dbReference>
<dbReference type="CDD" id="cd00093">
    <property type="entry name" value="HTH_XRE"/>
    <property type="match status" value="1"/>
</dbReference>
<dbReference type="PANTHER" id="PTHR46797:SF1">
    <property type="entry name" value="METHYLPHOSPHONATE SYNTHASE"/>
    <property type="match status" value="1"/>
</dbReference>